<dbReference type="InParanoid" id="A0A6C2YJJ4"/>
<organism evidence="5">
    <name type="scientific">Tuwongella immobilis</name>
    <dbReference type="NCBI Taxonomy" id="692036"/>
    <lineage>
        <taxon>Bacteria</taxon>
        <taxon>Pseudomonadati</taxon>
        <taxon>Planctomycetota</taxon>
        <taxon>Planctomycetia</taxon>
        <taxon>Gemmatales</taxon>
        <taxon>Gemmataceae</taxon>
        <taxon>Tuwongella</taxon>
    </lineage>
</organism>
<evidence type="ECO:0000256" key="2">
    <source>
        <dbReference type="SAM" id="SignalP"/>
    </source>
</evidence>
<dbReference type="Pfam" id="PF13385">
    <property type="entry name" value="Laminin_G_3"/>
    <property type="match status" value="1"/>
</dbReference>
<keyword evidence="2" id="KW-0732">Signal</keyword>
<evidence type="ECO:0000256" key="1">
    <source>
        <dbReference type="SAM" id="MobiDB-lite"/>
    </source>
</evidence>
<evidence type="ECO:0008006" key="7">
    <source>
        <dbReference type="Google" id="ProtNLM"/>
    </source>
</evidence>
<dbReference type="InterPro" id="IPR013320">
    <property type="entry name" value="ConA-like_dom_sf"/>
</dbReference>
<name>A0A6C2YJJ4_9BACT</name>
<feature type="region of interest" description="Disordered" evidence="1">
    <location>
        <begin position="25"/>
        <end position="51"/>
    </location>
</feature>
<evidence type="ECO:0000313" key="6">
    <source>
        <dbReference type="Proteomes" id="UP000464378"/>
    </source>
</evidence>
<evidence type="ECO:0000259" key="3">
    <source>
        <dbReference type="Pfam" id="PF07583"/>
    </source>
</evidence>
<dbReference type="SUPFAM" id="SSF49899">
    <property type="entry name" value="Concanavalin A-like lectins/glucanases"/>
    <property type="match status" value="1"/>
</dbReference>
<dbReference type="InterPro" id="IPR022655">
    <property type="entry name" value="DUF1553"/>
</dbReference>
<dbReference type="Proteomes" id="UP000464378">
    <property type="component" value="Chromosome"/>
</dbReference>
<dbReference type="Pfam" id="PF07587">
    <property type="entry name" value="PSD1"/>
    <property type="match status" value="1"/>
</dbReference>
<feature type="domain" description="DUF1549" evidence="3">
    <location>
        <begin position="53"/>
        <end position="265"/>
    </location>
</feature>
<protein>
    <recommendedName>
        <fullName evidence="7">LamG-like jellyroll fold domain-containing protein</fullName>
    </recommendedName>
</protein>
<evidence type="ECO:0000259" key="4">
    <source>
        <dbReference type="Pfam" id="PF07587"/>
    </source>
</evidence>
<dbReference type="EMBL" id="LR593887">
    <property type="protein sequence ID" value="VTR98694.1"/>
    <property type="molecule type" value="Genomic_DNA"/>
</dbReference>
<dbReference type="EMBL" id="LR586016">
    <property type="protein sequence ID" value="VIP01534.1"/>
    <property type="molecule type" value="Genomic_DNA"/>
</dbReference>
<feature type="signal peptide" evidence="2">
    <location>
        <begin position="1"/>
        <end position="19"/>
    </location>
</feature>
<dbReference type="Pfam" id="PF07583">
    <property type="entry name" value="PSCyt2"/>
    <property type="match status" value="1"/>
</dbReference>
<accession>A0A6C2YJJ4</accession>
<dbReference type="Gene3D" id="2.60.120.200">
    <property type="match status" value="1"/>
</dbReference>
<dbReference type="InterPro" id="IPR011444">
    <property type="entry name" value="DUF1549"/>
</dbReference>
<dbReference type="KEGG" id="tim:GMBLW1_24260"/>
<gene>
    <name evidence="5" type="ORF">GMBLW1_24260</name>
</gene>
<evidence type="ECO:0000313" key="5">
    <source>
        <dbReference type="EMBL" id="VIP01534.1"/>
    </source>
</evidence>
<keyword evidence="6" id="KW-1185">Reference proteome</keyword>
<feature type="domain" description="DUF1553" evidence="4">
    <location>
        <begin position="624"/>
        <end position="877"/>
    </location>
</feature>
<reference evidence="5" key="1">
    <citation type="submission" date="2019-04" db="EMBL/GenBank/DDBJ databases">
        <authorList>
            <consortium name="Science for Life Laboratories"/>
        </authorList>
    </citation>
    <scope>NUCLEOTIDE SEQUENCE</scope>
    <source>
        <strain evidence="5">MBLW1</strain>
    </source>
</reference>
<dbReference type="PANTHER" id="PTHR35889">
    <property type="entry name" value="CYCLOINULO-OLIGOSACCHARIDE FRUCTANOTRANSFERASE-RELATED"/>
    <property type="match status" value="1"/>
</dbReference>
<proteinExistence type="predicted"/>
<sequence length="900" mass="100895">MRWFFVLMGGGGLFAALLAAEPAPRSTTDPLPLAAPLRNDPLPKRPATDGANPIDAWIRDRLDREGIPANPRADRVTLIRRVTLDLHGLPPTPEEVAEFVADPRADAYERLVDRLLASPRFGERMARHWLDLARFTESDGFERDRPRTNAWPYRDYVIAAFNDDRPYPQFVREQIAGDMLPESGAQGIAATAFLATGAYDEVAHAAASQSVRNLARQDELEEMLATVGQTFLGLTINCARCHNHKFDPISIRDYYALQSVFAGTRRGDRPMQSIRDGATRQQELLRIDRELQQVAEETRRVQTVIEQRVRRSMTTPTVELGPLPIARWNFDHDARDQIGTLHGTLMGQAKLANGRLILDGKSSWLQTAKLPKPLREQTLEAWAAIDRLDQRGGGVLTLEKIDGSQFHSIVYGERQPSVWMLGSEFFRRTRDVVAKPESDAAAPLIHLAVTIHANGTVTLYRNGQRYGEPYRLLGEALPPTFPAEMTHLLMGKRHTGAGNGLFAGSIDEARLYDRALSAEEVATSFRAGNRLPSAEQLAAATTADEKQALARFATRTQQLTQQRDLLKTVPTVFAVVSVSPLETRILRRGAIDKPDAVVTPRALPLLGHRPPELDVTPEMTDGQRRLKLAEWISDERNPLLWRVMANRVWQWHFGAGIVASSSDFGRMGEPPSHPELLDWLAGELRRSGGSLKSLHRQIVTSQTYQQTATESPQARAKDAENRLLSRFRPHRLEGEAVRDCILAVSGRLDATRGGPSMQPFQIEQFNAFFYRMFEKDEPQWNRRSIYRMQVISAREPVLETFDCPEPSVRTPRRVPTTTPLQALELMNGALVQQQSKRLAERIAREAGPTPREQVRRAFALALNRLPSDAEQTQAETLLKTHGGHALAWALFNSSEFLTVR</sequence>
<dbReference type="PANTHER" id="PTHR35889:SF3">
    <property type="entry name" value="F-BOX DOMAIN-CONTAINING PROTEIN"/>
    <property type="match status" value="1"/>
</dbReference>
<dbReference type="AlphaFoldDB" id="A0A6C2YJJ4"/>
<dbReference type="RefSeq" id="WP_162656726.1">
    <property type="nucleotide sequence ID" value="NZ_LR593887.1"/>
</dbReference>
<feature type="chain" id="PRO_5036172703" description="LamG-like jellyroll fold domain-containing protein" evidence="2">
    <location>
        <begin position="20"/>
        <end position="900"/>
    </location>
</feature>